<dbReference type="Proteomes" id="UP000466586">
    <property type="component" value="Unassembled WGS sequence"/>
</dbReference>
<accession>A0A7K1Y775</accession>
<dbReference type="InterPro" id="IPR011051">
    <property type="entry name" value="RmlC_Cupin_sf"/>
</dbReference>
<dbReference type="InterPro" id="IPR014710">
    <property type="entry name" value="RmlC-like_jellyroll"/>
</dbReference>
<evidence type="ECO:0000313" key="3">
    <source>
        <dbReference type="Proteomes" id="UP000466586"/>
    </source>
</evidence>
<protein>
    <submittedName>
        <fullName evidence="2">Cupin domain-containing protein</fullName>
    </submittedName>
</protein>
<organism evidence="2 3">
    <name type="scientific">Hufsiella arboris</name>
    <dbReference type="NCBI Taxonomy" id="2695275"/>
    <lineage>
        <taxon>Bacteria</taxon>
        <taxon>Pseudomonadati</taxon>
        <taxon>Bacteroidota</taxon>
        <taxon>Sphingobacteriia</taxon>
        <taxon>Sphingobacteriales</taxon>
        <taxon>Sphingobacteriaceae</taxon>
        <taxon>Hufsiella</taxon>
    </lineage>
</organism>
<dbReference type="InterPro" id="IPR047142">
    <property type="entry name" value="OryJ/VirC-like"/>
</dbReference>
<dbReference type="InterPro" id="IPR013096">
    <property type="entry name" value="Cupin_2"/>
</dbReference>
<dbReference type="CDD" id="cd02231">
    <property type="entry name" value="cupin_BLL6423-like"/>
    <property type="match status" value="1"/>
</dbReference>
<dbReference type="AlphaFoldDB" id="A0A7K1Y775"/>
<evidence type="ECO:0000259" key="1">
    <source>
        <dbReference type="Pfam" id="PF07883"/>
    </source>
</evidence>
<dbReference type="EMBL" id="WVHT01000002">
    <property type="protein sequence ID" value="MXV50415.1"/>
    <property type="molecule type" value="Genomic_DNA"/>
</dbReference>
<evidence type="ECO:0000313" key="2">
    <source>
        <dbReference type="EMBL" id="MXV50415.1"/>
    </source>
</evidence>
<proteinExistence type="predicted"/>
<keyword evidence="3" id="KW-1185">Reference proteome</keyword>
<dbReference type="SUPFAM" id="SSF51182">
    <property type="entry name" value="RmlC-like cupins"/>
    <property type="match status" value="1"/>
</dbReference>
<gene>
    <name evidence="2" type="ORF">GS399_05470</name>
</gene>
<dbReference type="Gene3D" id="2.20.70.150">
    <property type="match status" value="1"/>
</dbReference>
<reference evidence="2 3" key="1">
    <citation type="submission" date="2019-11" db="EMBL/GenBank/DDBJ databases">
        <title>Pedobacter sp. HMF7647 Genome sequencing and assembly.</title>
        <authorList>
            <person name="Kang H."/>
            <person name="Kim H."/>
            <person name="Joh K."/>
        </authorList>
    </citation>
    <scope>NUCLEOTIDE SEQUENCE [LARGE SCALE GENOMIC DNA]</scope>
    <source>
        <strain evidence="2 3">HMF7647</strain>
    </source>
</reference>
<feature type="domain" description="Cupin type-2" evidence="1">
    <location>
        <begin position="122"/>
        <end position="178"/>
    </location>
</feature>
<name>A0A7K1Y775_9SPHI</name>
<comment type="caution">
    <text evidence="2">The sequence shown here is derived from an EMBL/GenBank/DDBJ whole genome shotgun (WGS) entry which is preliminary data.</text>
</comment>
<dbReference type="Gene3D" id="2.60.120.10">
    <property type="entry name" value="Jelly Rolls"/>
    <property type="match status" value="1"/>
</dbReference>
<dbReference type="Pfam" id="PF07883">
    <property type="entry name" value="Cupin_2"/>
    <property type="match status" value="1"/>
</dbReference>
<sequence>MDQQQKKFRRIVTGHDADGKAIIISDAAPVHAQLIGGPGGPTFIEVWHTSETPAFIQPQPVLTDEDKLMLPPPKNGTRIRVIEFPPESEAIRQLTGADAAAKFKSMGDENASASVAGAPHPLMHRTETLDYGIVLEGEMTLILDREETTIRTGDIVIQAGTNHAWSNRSGHNCRMAFVLIDGHYTSGIV</sequence>
<dbReference type="PANTHER" id="PTHR36156:SF2">
    <property type="entry name" value="CUPIN TYPE-2 DOMAIN-CONTAINING PROTEIN"/>
    <property type="match status" value="1"/>
</dbReference>
<dbReference type="PANTHER" id="PTHR36156">
    <property type="entry name" value="SLR2101 PROTEIN"/>
    <property type="match status" value="1"/>
</dbReference>